<comment type="caution">
    <text evidence="7">The sequence shown here is derived from an EMBL/GenBank/DDBJ whole genome shotgun (WGS) entry which is preliminary data.</text>
</comment>
<proteinExistence type="inferred from homology"/>
<dbReference type="SMART" id="SM01155">
    <property type="entry name" value="DUF1713"/>
    <property type="match status" value="1"/>
</dbReference>
<sequence>MALILRKALRNQFQSATTRIITNLNKSEPSILTSTPPPNLTHPSQIPFIPQRETKDSNLNFAYPSFSFGLFLNPISQIGLIKSENNDEGVIWADSVKKKRKKKMNKHKLKKLSKRLRRKTKT</sequence>
<dbReference type="InterPro" id="IPR013177">
    <property type="entry name" value="Ribosomal_mS38_C"/>
</dbReference>
<organism evidence="7 8">
    <name type="scientific">Anisodus acutangulus</name>
    <dbReference type="NCBI Taxonomy" id="402998"/>
    <lineage>
        <taxon>Eukaryota</taxon>
        <taxon>Viridiplantae</taxon>
        <taxon>Streptophyta</taxon>
        <taxon>Embryophyta</taxon>
        <taxon>Tracheophyta</taxon>
        <taxon>Spermatophyta</taxon>
        <taxon>Magnoliopsida</taxon>
        <taxon>eudicotyledons</taxon>
        <taxon>Gunneridae</taxon>
        <taxon>Pentapetalae</taxon>
        <taxon>asterids</taxon>
        <taxon>lamiids</taxon>
        <taxon>Solanales</taxon>
        <taxon>Solanaceae</taxon>
        <taxon>Solanoideae</taxon>
        <taxon>Hyoscyameae</taxon>
        <taxon>Anisodus</taxon>
    </lineage>
</organism>
<feature type="region of interest" description="Disordered" evidence="5">
    <location>
        <begin position="97"/>
        <end position="122"/>
    </location>
</feature>
<evidence type="ECO:0000256" key="4">
    <source>
        <dbReference type="ARBA" id="ARBA00035682"/>
    </source>
</evidence>
<evidence type="ECO:0000256" key="3">
    <source>
        <dbReference type="ARBA" id="ARBA00035647"/>
    </source>
</evidence>
<evidence type="ECO:0000256" key="1">
    <source>
        <dbReference type="ARBA" id="ARBA00004173"/>
    </source>
</evidence>
<reference evidence="8" key="1">
    <citation type="journal article" date="2023" name="Proc. Natl. Acad. Sci. U.S.A.">
        <title>Genomic and structural basis for evolution of tropane alkaloid biosynthesis.</title>
        <authorList>
            <person name="Wanga Y.-J."/>
            <person name="Taina T."/>
            <person name="Yua J.-Y."/>
            <person name="Lia J."/>
            <person name="Xua B."/>
            <person name="Chenc J."/>
            <person name="D'Auriad J.C."/>
            <person name="Huanga J.-P."/>
            <person name="Huanga S.-X."/>
        </authorList>
    </citation>
    <scope>NUCLEOTIDE SEQUENCE [LARGE SCALE GENOMIC DNA]</scope>
    <source>
        <strain evidence="8">cv. KIB-2019</strain>
    </source>
</reference>
<dbReference type="EMBL" id="JAJAGQ010000013">
    <property type="protein sequence ID" value="KAJ8546390.1"/>
    <property type="molecule type" value="Genomic_DNA"/>
</dbReference>
<comment type="subcellular location">
    <subcellularLocation>
        <location evidence="1">Mitochondrion</location>
    </subcellularLocation>
</comment>
<comment type="similarity">
    <text evidence="3">Belongs to the mitochondrion-specific ribosomal protein mS38 family.</text>
</comment>
<dbReference type="OrthoDB" id="1932216at2759"/>
<dbReference type="Proteomes" id="UP001152561">
    <property type="component" value="Unassembled WGS sequence"/>
</dbReference>
<keyword evidence="2" id="KW-0496">Mitochondrion</keyword>
<feature type="domain" description="Ribosomal protein mS38 C-terminal" evidence="6">
    <location>
        <begin position="92"/>
        <end position="122"/>
    </location>
</feature>
<evidence type="ECO:0000256" key="2">
    <source>
        <dbReference type="ARBA" id="ARBA00023128"/>
    </source>
</evidence>
<dbReference type="AlphaFoldDB" id="A0A9Q1R9N5"/>
<evidence type="ECO:0000313" key="8">
    <source>
        <dbReference type="Proteomes" id="UP001152561"/>
    </source>
</evidence>
<dbReference type="PANTHER" id="PTHR32035">
    <property type="entry name" value="AURORA KINASE A-INTERACTING PROTEIN"/>
    <property type="match status" value="1"/>
</dbReference>
<accession>A0A9Q1R9N5</accession>
<keyword evidence="8" id="KW-1185">Reference proteome</keyword>
<dbReference type="GO" id="GO:0005739">
    <property type="term" value="C:mitochondrion"/>
    <property type="evidence" value="ECO:0007669"/>
    <property type="project" value="UniProtKB-SubCell"/>
</dbReference>
<name>A0A9Q1R9N5_9SOLA</name>
<dbReference type="PANTHER" id="PTHR32035:SF3">
    <property type="entry name" value="SMALL RIBOSOMAL SUBUNIT PROTEIN MS38"/>
    <property type="match status" value="1"/>
</dbReference>
<evidence type="ECO:0000259" key="6">
    <source>
        <dbReference type="SMART" id="SM01155"/>
    </source>
</evidence>
<gene>
    <name evidence="7" type="ORF">K7X08_018973</name>
</gene>
<evidence type="ECO:0000313" key="7">
    <source>
        <dbReference type="EMBL" id="KAJ8546390.1"/>
    </source>
</evidence>
<evidence type="ECO:0000256" key="5">
    <source>
        <dbReference type="SAM" id="MobiDB-lite"/>
    </source>
</evidence>
<protein>
    <recommendedName>
        <fullName evidence="4">Small ribosomal subunit protein mS38</fullName>
    </recommendedName>
</protein>
<dbReference type="Pfam" id="PF08213">
    <property type="entry name" value="COX24_C"/>
    <property type="match status" value="1"/>
</dbReference>